<dbReference type="Proteomes" id="UP001418222">
    <property type="component" value="Unassembled WGS sequence"/>
</dbReference>
<protein>
    <submittedName>
        <fullName evidence="2">Uncharacterized protein</fullName>
    </submittedName>
</protein>
<evidence type="ECO:0000256" key="1">
    <source>
        <dbReference type="SAM" id="MobiDB-lite"/>
    </source>
</evidence>
<gene>
    <name evidence="2" type="ORF">KSP39_PZI018472</name>
</gene>
<name>A0AAP0B3V1_9ASPA</name>
<dbReference type="AlphaFoldDB" id="A0AAP0B3V1"/>
<accession>A0AAP0B3V1</accession>
<comment type="caution">
    <text evidence="2">The sequence shown here is derived from an EMBL/GenBank/DDBJ whole genome shotgun (WGS) entry which is preliminary data.</text>
</comment>
<reference evidence="2 3" key="1">
    <citation type="journal article" date="2022" name="Nat. Plants">
        <title>Genomes of leafy and leafless Platanthera orchids illuminate the evolution of mycoheterotrophy.</title>
        <authorList>
            <person name="Li M.H."/>
            <person name="Liu K.W."/>
            <person name="Li Z."/>
            <person name="Lu H.C."/>
            <person name="Ye Q.L."/>
            <person name="Zhang D."/>
            <person name="Wang J.Y."/>
            <person name="Li Y.F."/>
            <person name="Zhong Z.M."/>
            <person name="Liu X."/>
            <person name="Yu X."/>
            <person name="Liu D.K."/>
            <person name="Tu X.D."/>
            <person name="Liu B."/>
            <person name="Hao Y."/>
            <person name="Liao X.Y."/>
            <person name="Jiang Y.T."/>
            <person name="Sun W.H."/>
            <person name="Chen J."/>
            <person name="Chen Y.Q."/>
            <person name="Ai Y."/>
            <person name="Zhai J.W."/>
            <person name="Wu S.S."/>
            <person name="Zhou Z."/>
            <person name="Hsiao Y.Y."/>
            <person name="Wu W.L."/>
            <person name="Chen Y.Y."/>
            <person name="Lin Y.F."/>
            <person name="Hsu J.L."/>
            <person name="Li C.Y."/>
            <person name="Wang Z.W."/>
            <person name="Zhao X."/>
            <person name="Zhong W.Y."/>
            <person name="Ma X.K."/>
            <person name="Ma L."/>
            <person name="Huang J."/>
            <person name="Chen G.Z."/>
            <person name="Huang M.Z."/>
            <person name="Huang L."/>
            <person name="Peng D.H."/>
            <person name="Luo Y.B."/>
            <person name="Zou S.Q."/>
            <person name="Chen S.P."/>
            <person name="Lan S."/>
            <person name="Tsai W.C."/>
            <person name="Van de Peer Y."/>
            <person name="Liu Z.J."/>
        </authorList>
    </citation>
    <scope>NUCLEOTIDE SEQUENCE [LARGE SCALE GENOMIC DNA]</scope>
    <source>
        <strain evidence="2">Lor287</strain>
    </source>
</reference>
<feature type="compositionally biased region" description="Polar residues" evidence="1">
    <location>
        <begin position="99"/>
        <end position="108"/>
    </location>
</feature>
<sequence>MARRPHQPAKVAFLPPILEGTREKLFEVFRGQQFDVIHRRRNVNVLDEVLPCEGTSWRDYTILAELALICRFCTNYSSKIADACELLRELVPPAKEVVTSRQDSSNIPSEVEEISPLAGSEGQPHTSDKGLMQKKLSKGKEKAK</sequence>
<keyword evidence="3" id="KW-1185">Reference proteome</keyword>
<dbReference type="EMBL" id="JBBWWQ010000016">
    <property type="protein sequence ID" value="KAK8926262.1"/>
    <property type="molecule type" value="Genomic_DNA"/>
</dbReference>
<organism evidence="2 3">
    <name type="scientific">Platanthera zijinensis</name>
    <dbReference type="NCBI Taxonomy" id="2320716"/>
    <lineage>
        <taxon>Eukaryota</taxon>
        <taxon>Viridiplantae</taxon>
        <taxon>Streptophyta</taxon>
        <taxon>Embryophyta</taxon>
        <taxon>Tracheophyta</taxon>
        <taxon>Spermatophyta</taxon>
        <taxon>Magnoliopsida</taxon>
        <taxon>Liliopsida</taxon>
        <taxon>Asparagales</taxon>
        <taxon>Orchidaceae</taxon>
        <taxon>Orchidoideae</taxon>
        <taxon>Orchideae</taxon>
        <taxon>Orchidinae</taxon>
        <taxon>Platanthera</taxon>
    </lineage>
</organism>
<evidence type="ECO:0000313" key="2">
    <source>
        <dbReference type="EMBL" id="KAK8926262.1"/>
    </source>
</evidence>
<feature type="region of interest" description="Disordered" evidence="1">
    <location>
        <begin position="97"/>
        <end position="144"/>
    </location>
</feature>
<evidence type="ECO:0000313" key="3">
    <source>
        <dbReference type="Proteomes" id="UP001418222"/>
    </source>
</evidence>
<proteinExistence type="predicted"/>